<comment type="caution">
    <text evidence="4">The sequence shown here is derived from an EMBL/GenBank/DDBJ whole genome shotgun (WGS) entry which is preliminary data.</text>
</comment>
<dbReference type="InterPro" id="IPR043198">
    <property type="entry name" value="Cyclin/Ssn8"/>
</dbReference>
<evidence type="ECO:0000256" key="2">
    <source>
        <dbReference type="SAM" id="MobiDB-lite"/>
    </source>
</evidence>
<dbReference type="PANTHER" id="PTHR10026">
    <property type="entry name" value="CYCLIN"/>
    <property type="match status" value="1"/>
</dbReference>
<dbReference type="Proteomes" id="UP001172684">
    <property type="component" value="Unassembled WGS sequence"/>
</dbReference>
<feature type="compositionally biased region" description="Polar residues" evidence="2">
    <location>
        <begin position="389"/>
        <end position="398"/>
    </location>
</feature>
<feature type="region of interest" description="Disordered" evidence="2">
    <location>
        <begin position="73"/>
        <end position="106"/>
    </location>
</feature>
<proteinExistence type="predicted"/>
<dbReference type="Pfam" id="PF00134">
    <property type="entry name" value="Cyclin_N"/>
    <property type="match status" value="1"/>
</dbReference>
<keyword evidence="5" id="KW-1185">Reference proteome</keyword>
<reference evidence="4" key="1">
    <citation type="submission" date="2022-10" db="EMBL/GenBank/DDBJ databases">
        <title>Culturing micro-colonial fungi from biological soil crusts in the Mojave desert and describing Neophaeococcomyces mojavensis, and introducing the new genera and species Taxawa tesnikishii.</title>
        <authorList>
            <person name="Kurbessoian T."/>
            <person name="Stajich J.E."/>
        </authorList>
    </citation>
    <scope>NUCLEOTIDE SEQUENCE</scope>
    <source>
        <strain evidence="4">TK_1</strain>
    </source>
</reference>
<dbReference type="SUPFAM" id="SSF47954">
    <property type="entry name" value="Cyclin-like"/>
    <property type="match status" value="2"/>
</dbReference>
<evidence type="ECO:0000259" key="3">
    <source>
        <dbReference type="Pfam" id="PF00134"/>
    </source>
</evidence>
<feature type="compositionally biased region" description="Low complexity" evidence="2">
    <location>
        <begin position="73"/>
        <end position="94"/>
    </location>
</feature>
<keyword evidence="4" id="KW-0808">Transferase</keyword>
<dbReference type="EMBL" id="JAPDRL010000016">
    <property type="protein sequence ID" value="KAJ9666818.1"/>
    <property type="molecule type" value="Genomic_DNA"/>
</dbReference>
<dbReference type="CDD" id="cd20546">
    <property type="entry name" value="CYCLIN_SpCG1C_ScCTK2-like_rpt2"/>
    <property type="match status" value="1"/>
</dbReference>
<keyword evidence="4" id="KW-0326">Glycosidase</keyword>
<keyword evidence="4" id="KW-0378">Hydrolase</keyword>
<accession>A0ABQ9P1U1</accession>
<feature type="region of interest" description="Disordered" evidence="2">
    <location>
        <begin position="1"/>
        <end position="52"/>
    </location>
</feature>
<feature type="domain" description="Cyclin N-terminal" evidence="3">
    <location>
        <begin position="126"/>
        <end position="248"/>
    </location>
</feature>
<protein>
    <recommendedName>
        <fullName evidence="1">RNA polymerase II holoenzyme cyclin-like subunit</fullName>
    </recommendedName>
</protein>
<feature type="compositionally biased region" description="Basic residues" evidence="2">
    <location>
        <begin position="1"/>
        <end position="11"/>
    </location>
</feature>
<sequence>MTKRKGKKRKRDSVVDRPDSQDVGASSAPPPTSLLRGRDRKTDTTDNPNLIEVGPRKKVFSLEETLKDTVANSLGSGSLSLSANTSTNGEAEMAPAPPTPAESATPGPHPSFIEVAKPYVFQQKLERCLNAIGMSEAKEDSIRLQGVTWIDNIRRAMQLPVRTYNTAVVYYHKFRLVHSDNEYDNIHAAAAALFMACKIEDTLKKSREILCASWNLKLPPAEHLTPDDPFFDPGSKTLIGYERLMLEAAGFDFRSRHPQRLVLKLCKSLNYPRSTVGKTAYNMSLDLYRTFAPLKQTTATVAIACVELAARLCDADLTRLGTGTGERGIRYRRWGTSRPEVMETLLDLLDLYMHHKPSTLVGPSWPLDSFINIRIALNQEAATHDYPRYTQSAPSATSAKEKPKVASGKETNGVAKNGTKETTNGTADTSPAAAVLAIGGRGQIGTVRFMLDAARARGEKRTVESYFTTEEEEVEVEVEVERPRRTR</sequence>
<dbReference type="Gene3D" id="1.10.472.10">
    <property type="entry name" value="Cyclin-like"/>
    <property type="match status" value="2"/>
</dbReference>
<keyword evidence="4" id="KW-0418">Kinase</keyword>
<dbReference type="InterPro" id="IPR036915">
    <property type="entry name" value="Cyclin-like_sf"/>
</dbReference>
<dbReference type="GO" id="GO:0016301">
    <property type="term" value="F:kinase activity"/>
    <property type="evidence" value="ECO:0007669"/>
    <property type="project" value="UniProtKB-KW"/>
</dbReference>
<evidence type="ECO:0000313" key="4">
    <source>
        <dbReference type="EMBL" id="KAJ9666818.1"/>
    </source>
</evidence>
<dbReference type="InterPro" id="IPR006671">
    <property type="entry name" value="Cyclin_N"/>
</dbReference>
<name>A0ABQ9P1U1_9PEZI</name>
<organism evidence="4 5">
    <name type="scientific">Coniosporium apollinis</name>
    <dbReference type="NCBI Taxonomy" id="61459"/>
    <lineage>
        <taxon>Eukaryota</taxon>
        <taxon>Fungi</taxon>
        <taxon>Dikarya</taxon>
        <taxon>Ascomycota</taxon>
        <taxon>Pezizomycotina</taxon>
        <taxon>Dothideomycetes</taxon>
        <taxon>Dothideomycetes incertae sedis</taxon>
        <taxon>Coniosporium</taxon>
    </lineage>
</organism>
<dbReference type="GO" id="GO:0008422">
    <property type="term" value="F:beta-glucosidase activity"/>
    <property type="evidence" value="ECO:0007669"/>
    <property type="project" value="UniProtKB-EC"/>
</dbReference>
<gene>
    <name evidence="4" type="primary">CTK2</name>
    <name evidence="4" type="ORF">H2201_002952</name>
</gene>
<evidence type="ECO:0000313" key="5">
    <source>
        <dbReference type="Proteomes" id="UP001172684"/>
    </source>
</evidence>
<feature type="region of interest" description="Disordered" evidence="2">
    <location>
        <begin position="389"/>
        <end position="428"/>
    </location>
</feature>
<evidence type="ECO:0000256" key="1">
    <source>
        <dbReference type="ARBA" id="ARBA00014912"/>
    </source>
</evidence>